<feature type="transmembrane region" description="Helical" evidence="2">
    <location>
        <begin position="115"/>
        <end position="138"/>
    </location>
</feature>
<organism evidence="3 4">
    <name type="scientific">Allochromatium tepidum</name>
    <dbReference type="NCBI Taxonomy" id="553982"/>
    <lineage>
        <taxon>Bacteria</taxon>
        <taxon>Pseudomonadati</taxon>
        <taxon>Pseudomonadota</taxon>
        <taxon>Gammaproteobacteria</taxon>
        <taxon>Chromatiales</taxon>
        <taxon>Chromatiaceae</taxon>
        <taxon>Allochromatium</taxon>
    </lineage>
</organism>
<gene>
    <name evidence="3" type="ORF">Atep_11740</name>
</gene>
<keyword evidence="2" id="KW-0812">Transmembrane</keyword>
<accession>A0ABN6GAN4</accession>
<sequence length="163" mass="18319">MSRHFGMGMRRKMNLLMMIGLVGTPIAGTQFGMDYGRAVWGETQIWWTPKEMALPLDQTNGNFQILLDGEPLGSHLARNSLTALGPEGLAYFVTPEMVRVRLNNWPQVQAQMLHMAVYSALGLGVSLTCLILGLVEFFHQPPMPQRRPPEGQSTRPTRRRESI</sequence>
<evidence type="ECO:0000256" key="1">
    <source>
        <dbReference type="SAM" id="MobiDB-lite"/>
    </source>
</evidence>
<dbReference type="EMBL" id="AP024563">
    <property type="protein sequence ID" value="BCU06497.1"/>
    <property type="molecule type" value="Genomic_DNA"/>
</dbReference>
<protein>
    <submittedName>
        <fullName evidence="3">Uncharacterized protein</fullName>
    </submittedName>
</protein>
<name>A0ABN6GAN4_9GAMM</name>
<reference evidence="3 4" key="1">
    <citation type="submission" date="2021-04" db="EMBL/GenBank/DDBJ databases">
        <title>Complete genome sequencing of Allochromatium tepidum strain NZ.</title>
        <authorList>
            <person name="Tsukatani Y."/>
            <person name="Mori H."/>
        </authorList>
    </citation>
    <scope>NUCLEOTIDE SEQUENCE [LARGE SCALE GENOMIC DNA]</scope>
    <source>
        <strain evidence="3 4">NZ</strain>
    </source>
</reference>
<dbReference type="Proteomes" id="UP000680679">
    <property type="component" value="Chromosome"/>
</dbReference>
<proteinExistence type="predicted"/>
<evidence type="ECO:0000313" key="4">
    <source>
        <dbReference type="Proteomes" id="UP000680679"/>
    </source>
</evidence>
<feature type="region of interest" description="Disordered" evidence="1">
    <location>
        <begin position="142"/>
        <end position="163"/>
    </location>
</feature>
<keyword evidence="4" id="KW-1185">Reference proteome</keyword>
<evidence type="ECO:0000256" key="2">
    <source>
        <dbReference type="SAM" id="Phobius"/>
    </source>
</evidence>
<evidence type="ECO:0000313" key="3">
    <source>
        <dbReference type="EMBL" id="BCU06497.1"/>
    </source>
</evidence>
<keyword evidence="2" id="KW-0472">Membrane</keyword>
<keyword evidence="2" id="KW-1133">Transmembrane helix</keyword>